<protein>
    <recommendedName>
        <fullName evidence="3">Sporulation protein YunB</fullName>
    </recommendedName>
</protein>
<dbReference type="NCBIfam" id="TIGR02832">
    <property type="entry name" value="spo_yunB"/>
    <property type="match status" value="1"/>
</dbReference>
<reference evidence="1" key="1">
    <citation type="submission" date="2015-02" db="EMBL/GenBank/DDBJ databases">
        <title>A novel member of the family Ruminococcaceae isolated from human feces.</title>
        <authorList>
            <person name="Shkoporov A.N."/>
            <person name="Chaplin A.V."/>
            <person name="Motuzova O.V."/>
            <person name="Kafarskaia L.I."/>
            <person name="Khokhlova E.V."/>
            <person name="Efimov B.A."/>
        </authorList>
    </citation>
    <scope>NUCLEOTIDE SEQUENCE [LARGE SCALE GENOMIC DNA]</scope>
    <source>
        <strain evidence="1">585-1</strain>
    </source>
</reference>
<name>A0A0D8J3G2_9FIRM</name>
<sequence>MRRFRRPAVTVSKRRVILFRLFLVFCAAFAVFSVLDNRLRPVITTMAQYQCRVVSVLAMNEAVMEELNEVQDIEQALVEVDKAPDGTVSAIEINSVEVNRLKTRLTDAVANRLLSVPKQDVRIPLGTLLGWQIMAGRGPDIPLQVVPASFVQSTIVDTLETAGINQTQHRIFIRFTVEMSAILPGYSTSVTVENEVCIAQTLIVGKVPQFYASGS</sequence>
<dbReference type="InterPro" id="IPR014197">
    <property type="entry name" value="Sporulation_prot_YunB"/>
</dbReference>
<dbReference type="Pfam" id="PF09560">
    <property type="entry name" value="Spore_YunB"/>
    <property type="match status" value="1"/>
</dbReference>
<evidence type="ECO:0000313" key="1">
    <source>
        <dbReference type="EMBL" id="KJF41442.1"/>
    </source>
</evidence>
<keyword evidence="2" id="KW-1185">Reference proteome</keyword>
<gene>
    <name evidence="1" type="ORF">TQ39_01085</name>
</gene>
<dbReference type="RefSeq" id="WP_050004243.1">
    <property type="nucleotide sequence ID" value="NZ_JAFHCI010000005.1"/>
</dbReference>
<dbReference type="EMBL" id="JXXK01000001">
    <property type="protein sequence ID" value="KJF41442.1"/>
    <property type="molecule type" value="Genomic_DNA"/>
</dbReference>
<organism evidence="1 2">
    <name type="scientific">Ruthenibacterium lactatiformans</name>
    <dbReference type="NCBI Taxonomy" id="1550024"/>
    <lineage>
        <taxon>Bacteria</taxon>
        <taxon>Bacillati</taxon>
        <taxon>Bacillota</taxon>
        <taxon>Clostridia</taxon>
        <taxon>Eubacteriales</taxon>
        <taxon>Oscillospiraceae</taxon>
        <taxon>Ruthenibacterium</taxon>
    </lineage>
</organism>
<accession>A0A0D8J3G2</accession>
<evidence type="ECO:0000313" key="2">
    <source>
        <dbReference type="Proteomes" id="UP000032483"/>
    </source>
</evidence>
<comment type="caution">
    <text evidence="1">The sequence shown here is derived from an EMBL/GenBank/DDBJ whole genome shotgun (WGS) entry which is preliminary data.</text>
</comment>
<proteinExistence type="predicted"/>
<dbReference type="Proteomes" id="UP000032483">
    <property type="component" value="Unassembled WGS sequence"/>
</dbReference>
<evidence type="ECO:0008006" key="3">
    <source>
        <dbReference type="Google" id="ProtNLM"/>
    </source>
</evidence>
<dbReference type="PIRSF" id="PIRSF021383">
    <property type="entry name" value="YunB"/>
    <property type="match status" value="1"/>
</dbReference>
<dbReference type="AlphaFoldDB" id="A0A0D8J3G2"/>